<evidence type="ECO:0000313" key="2">
    <source>
        <dbReference type="EMBL" id="JAT35492.1"/>
    </source>
</evidence>
<dbReference type="AlphaFoldDB" id="A0A1B6MHW4"/>
<protein>
    <submittedName>
        <fullName evidence="2">Uncharacterized protein</fullName>
    </submittedName>
</protein>
<proteinExistence type="predicted"/>
<sequence length="164" mass="19086">MTKINSLLVLTLLAGVLVSAAPEENDSRHLTFEEEEEEEEGDILYGEHLPENTLDLEDHGDLNLSGEMLSENHFWDRKKRSLEAPATLTLDQPHEGKITENFSQEDMETAETAIFMPAHMRLKKKRAIEECRERNHEFTRYRRANPYRGVAWRCNDYCCYNVSL</sequence>
<evidence type="ECO:0000256" key="1">
    <source>
        <dbReference type="SAM" id="SignalP"/>
    </source>
</evidence>
<organism evidence="2">
    <name type="scientific">Graphocephala atropunctata</name>
    <dbReference type="NCBI Taxonomy" id="36148"/>
    <lineage>
        <taxon>Eukaryota</taxon>
        <taxon>Metazoa</taxon>
        <taxon>Ecdysozoa</taxon>
        <taxon>Arthropoda</taxon>
        <taxon>Hexapoda</taxon>
        <taxon>Insecta</taxon>
        <taxon>Pterygota</taxon>
        <taxon>Neoptera</taxon>
        <taxon>Paraneoptera</taxon>
        <taxon>Hemiptera</taxon>
        <taxon>Auchenorrhyncha</taxon>
        <taxon>Membracoidea</taxon>
        <taxon>Cicadellidae</taxon>
        <taxon>Cicadellinae</taxon>
        <taxon>Cicadellini</taxon>
        <taxon>Graphocephala</taxon>
    </lineage>
</organism>
<reference evidence="2" key="1">
    <citation type="submission" date="2015-11" db="EMBL/GenBank/DDBJ databases">
        <title>De novo transcriptome assembly of four potential Pierce s Disease insect vectors from Arizona vineyards.</title>
        <authorList>
            <person name="Tassone E.E."/>
        </authorList>
    </citation>
    <scope>NUCLEOTIDE SEQUENCE</scope>
</reference>
<feature type="chain" id="PRO_5008588317" evidence="1">
    <location>
        <begin position="21"/>
        <end position="164"/>
    </location>
</feature>
<name>A0A1B6MHW4_9HEMI</name>
<dbReference type="EMBL" id="GEBQ01004485">
    <property type="protein sequence ID" value="JAT35492.1"/>
    <property type="molecule type" value="Transcribed_RNA"/>
</dbReference>
<gene>
    <name evidence="2" type="ORF">g.10762</name>
</gene>
<feature type="signal peptide" evidence="1">
    <location>
        <begin position="1"/>
        <end position="20"/>
    </location>
</feature>
<accession>A0A1B6MHW4</accession>
<keyword evidence="1" id="KW-0732">Signal</keyword>